<dbReference type="EMBL" id="CP072361">
    <property type="protein sequence ID" value="QUB75438.1"/>
    <property type="molecule type" value="Genomic_DNA"/>
</dbReference>
<gene>
    <name evidence="3" type="ORF">J5A58_07960</name>
</gene>
<feature type="region of interest" description="Disordered" evidence="1">
    <location>
        <begin position="38"/>
        <end position="61"/>
    </location>
</feature>
<feature type="compositionally biased region" description="Basic and acidic residues" evidence="1">
    <location>
        <begin position="42"/>
        <end position="57"/>
    </location>
</feature>
<name>A0ABX7XPA4_9BACT</name>
<sequence length="587" mass="64882">MKHFLHILVLTFVLVSPLRVLADTVTFDFSSDKGLNALGINKPEKGEGNGKENEKKRSTNLGNREYSIDKVTMRCTSAKTATRIWRTGNQTDLRFYKNGGSITFTVPTGQQITNIAFTGTLGSNCNTGQLNGKEWNDGGTPTNSVTFTANDKNYIQTITITYSNPKPEKTITKVNSIKELKALESGSYATLSFTDGNNGSMARVLHVYGTGDTQEAYIRDNTGAVCFYGIKPNIPFACNQHLAGQITGEYVLENGVPHFKAISGKTNTTYLIIAAPVTEKEVKPKEIEATEYTNSIADWVLLKNLSITNEQLTTQEGIVINNRFNSTASKDKYTKPYNGAIIDLAGIAIPNGAKHEINPMYQNGQRAVVFVIDDEKGFVSPQNDIIDAAVRLKRTLSAQYWNTFAVPFDIEYDALENVEIAKFTGKVEGSTMIFENEQNRIEAGIPYIVKWDIENPTFEGVKLKATEAQTIKSDDGQFCFVATYKPTKLALNKTERFLAKNGNLYYPSSSDNKANLLKGLRAFYRVPATTGAKIAFFGETTSINNREVFSTPTQNKVYNLNGQYMGNSINNLPKGIYIANGHKLIIN</sequence>
<evidence type="ECO:0000256" key="1">
    <source>
        <dbReference type="SAM" id="MobiDB-lite"/>
    </source>
</evidence>
<evidence type="ECO:0000313" key="3">
    <source>
        <dbReference type="EMBL" id="QUB75438.1"/>
    </source>
</evidence>
<reference evidence="3 4" key="1">
    <citation type="submission" date="2021-03" db="EMBL/GenBank/DDBJ databases">
        <title>Human Oral Microbial Genomes.</title>
        <authorList>
            <person name="Johnston C.D."/>
            <person name="Chen T."/>
            <person name="Dewhirst F.E."/>
        </authorList>
    </citation>
    <scope>NUCLEOTIDE SEQUENCE [LARGE SCALE GENOMIC DNA]</scope>
    <source>
        <strain evidence="3 4">F0054</strain>
    </source>
</reference>
<dbReference type="RefSeq" id="WP_211807503.1">
    <property type="nucleotide sequence ID" value="NZ_CP072361.1"/>
</dbReference>
<accession>A0ABX7XPA4</accession>
<keyword evidence="4" id="KW-1185">Reference proteome</keyword>
<protein>
    <submittedName>
        <fullName evidence="3">Uncharacterized protein</fullName>
    </submittedName>
</protein>
<organism evidence="3 4">
    <name type="scientific">Prevotella melaninogenica</name>
    <dbReference type="NCBI Taxonomy" id="28132"/>
    <lineage>
        <taxon>Bacteria</taxon>
        <taxon>Pseudomonadati</taxon>
        <taxon>Bacteroidota</taxon>
        <taxon>Bacteroidia</taxon>
        <taxon>Bacteroidales</taxon>
        <taxon>Prevotellaceae</taxon>
        <taxon>Prevotella</taxon>
    </lineage>
</organism>
<feature type="signal peptide" evidence="2">
    <location>
        <begin position="1"/>
        <end position="22"/>
    </location>
</feature>
<evidence type="ECO:0000256" key="2">
    <source>
        <dbReference type="SAM" id="SignalP"/>
    </source>
</evidence>
<proteinExistence type="predicted"/>
<evidence type="ECO:0000313" key="4">
    <source>
        <dbReference type="Proteomes" id="UP000682195"/>
    </source>
</evidence>
<feature type="chain" id="PRO_5047349072" evidence="2">
    <location>
        <begin position="23"/>
        <end position="587"/>
    </location>
</feature>
<keyword evidence="2" id="KW-0732">Signal</keyword>
<dbReference type="Proteomes" id="UP000682195">
    <property type="component" value="Chromosome 1"/>
</dbReference>